<name>A0A1Y5Y9W7_KIBAR</name>
<dbReference type="SMART" id="SM00382">
    <property type="entry name" value="AAA"/>
    <property type="match status" value="1"/>
</dbReference>
<feature type="domain" description="ABC transporter" evidence="8">
    <location>
        <begin position="345"/>
        <end position="579"/>
    </location>
</feature>
<dbReference type="Proteomes" id="UP000192674">
    <property type="component" value="Unassembled WGS sequence"/>
</dbReference>
<evidence type="ECO:0000256" key="5">
    <source>
        <dbReference type="ARBA" id="ARBA00022989"/>
    </source>
</evidence>
<dbReference type="InterPro" id="IPR011527">
    <property type="entry name" value="ABC1_TM_dom"/>
</dbReference>
<keyword evidence="3" id="KW-0547">Nucleotide-binding</keyword>
<evidence type="ECO:0000259" key="8">
    <source>
        <dbReference type="PROSITE" id="PS50893"/>
    </source>
</evidence>
<keyword evidence="5 7" id="KW-1133">Transmembrane helix</keyword>
<dbReference type="Gene3D" id="1.20.1560.10">
    <property type="entry name" value="ABC transporter type 1, transmembrane domain"/>
    <property type="match status" value="1"/>
</dbReference>
<keyword evidence="4 10" id="KW-0067">ATP-binding</keyword>
<comment type="subcellular location">
    <subcellularLocation>
        <location evidence="1">Cell membrane</location>
        <topology evidence="1">Multi-pass membrane protein</topology>
    </subcellularLocation>
</comment>
<dbReference type="OrthoDB" id="9806127at2"/>
<accession>A0A1Y5Y9W7</accession>
<dbReference type="InterPro" id="IPR036640">
    <property type="entry name" value="ABC1_TM_sf"/>
</dbReference>
<dbReference type="PANTHER" id="PTHR43394:SF1">
    <property type="entry name" value="ATP-BINDING CASSETTE SUB-FAMILY B MEMBER 10, MITOCHONDRIAL"/>
    <property type="match status" value="1"/>
</dbReference>
<keyword evidence="6 7" id="KW-0472">Membrane</keyword>
<dbReference type="GO" id="GO:0016887">
    <property type="term" value="F:ATP hydrolysis activity"/>
    <property type="evidence" value="ECO:0007669"/>
    <property type="project" value="InterPro"/>
</dbReference>
<dbReference type="GO" id="GO:0005886">
    <property type="term" value="C:plasma membrane"/>
    <property type="evidence" value="ECO:0007669"/>
    <property type="project" value="UniProtKB-SubCell"/>
</dbReference>
<dbReference type="PANTHER" id="PTHR43394">
    <property type="entry name" value="ATP-DEPENDENT PERMEASE MDL1, MITOCHONDRIAL"/>
    <property type="match status" value="1"/>
</dbReference>
<evidence type="ECO:0000256" key="7">
    <source>
        <dbReference type="SAM" id="Phobius"/>
    </source>
</evidence>
<dbReference type="InterPro" id="IPR003593">
    <property type="entry name" value="AAA+_ATPase"/>
</dbReference>
<dbReference type="SUPFAM" id="SSF52540">
    <property type="entry name" value="P-loop containing nucleoside triphosphate hydrolases"/>
    <property type="match status" value="1"/>
</dbReference>
<gene>
    <name evidence="10" type="ORF">SAMN05661093_10512</name>
</gene>
<evidence type="ECO:0000259" key="9">
    <source>
        <dbReference type="PROSITE" id="PS50929"/>
    </source>
</evidence>
<evidence type="ECO:0000256" key="1">
    <source>
        <dbReference type="ARBA" id="ARBA00004651"/>
    </source>
</evidence>
<feature type="transmembrane region" description="Helical" evidence="7">
    <location>
        <begin position="66"/>
        <end position="88"/>
    </location>
</feature>
<dbReference type="Gene3D" id="3.40.50.300">
    <property type="entry name" value="P-loop containing nucleotide triphosphate hydrolases"/>
    <property type="match status" value="1"/>
</dbReference>
<feature type="transmembrane region" description="Helical" evidence="7">
    <location>
        <begin position="23"/>
        <end position="45"/>
    </location>
</feature>
<evidence type="ECO:0000313" key="10">
    <source>
        <dbReference type="EMBL" id="SMD26925.1"/>
    </source>
</evidence>
<evidence type="ECO:0000256" key="2">
    <source>
        <dbReference type="ARBA" id="ARBA00022692"/>
    </source>
</evidence>
<evidence type="ECO:0000256" key="4">
    <source>
        <dbReference type="ARBA" id="ARBA00022840"/>
    </source>
</evidence>
<reference evidence="10 11" key="1">
    <citation type="submission" date="2017-04" db="EMBL/GenBank/DDBJ databases">
        <authorList>
            <person name="Afonso C.L."/>
            <person name="Miller P.J."/>
            <person name="Scott M.A."/>
            <person name="Spackman E."/>
            <person name="Goraichik I."/>
            <person name="Dimitrov K.M."/>
            <person name="Suarez D.L."/>
            <person name="Swayne D.E."/>
        </authorList>
    </citation>
    <scope>NUCLEOTIDE SEQUENCE [LARGE SCALE GENOMIC DNA]</scope>
    <source>
        <strain evidence="10 11">DSM 43828</strain>
    </source>
</reference>
<feature type="transmembrane region" description="Helical" evidence="7">
    <location>
        <begin position="148"/>
        <end position="181"/>
    </location>
</feature>
<feature type="transmembrane region" description="Helical" evidence="7">
    <location>
        <begin position="248"/>
        <end position="267"/>
    </location>
</feature>
<organism evidence="10 11">
    <name type="scientific">Kibdelosporangium aridum</name>
    <dbReference type="NCBI Taxonomy" id="2030"/>
    <lineage>
        <taxon>Bacteria</taxon>
        <taxon>Bacillati</taxon>
        <taxon>Actinomycetota</taxon>
        <taxon>Actinomycetes</taxon>
        <taxon>Pseudonocardiales</taxon>
        <taxon>Pseudonocardiaceae</taxon>
        <taxon>Kibdelosporangium</taxon>
    </lineage>
</organism>
<proteinExistence type="predicted"/>
<dbReference type="Pfam" id="PF00664">
    <property type="entry name" value="ABC_membrane"/>
    <property type="match status" value="1"/>
</dbReference>
<protein>
    <submittedName>
        <fullName evidence="10">ATP-binding cassette, subfamily B</fullName>
    </submittedName>
</protein>
<evidence type="ECO:0000256" key="3">
    <source>
        <dbReference type="ARBA" id="ARBA00022741"/>
    </source>
</evidence>
<evidence type="ECO:0000313" key="11">
    <source>
        <dbReference type="Proteomes" id="UP000192674"/>
    </source>
</evidence>
<dbReference type="SUPFAM" id="SSF90123">
    <property type="entry name" value="ABC transporter transmembrane region"/>
    <property type="match status" value="1"/>
</dbReference>
<dbReference type="Pfam" id="PF00005">
    <property type="entry name" value="ABC_tran"/>
    <property type="match status" value="1"/>
</dbReference>
<evidence type="ECO:0000256" key="6">
    <source>
        <dbReference type="ARBA" id="ARBA00023136"/>
    </source>
</evidence>
<keyword evidence="2 7" id="KW-0812">Transmembrane</keyword>
<dbReference type="InterPro" id="IPR027417">
    <property type="entry name" value="P-loop_NTPase"/>
</dbReference>
<dbReference type="InterPro" id="IPR003439">
    <property type="entry name" value="ABC_transporter-like_ATP-bd"/>
</dbReference>
<dbReference type="InterPro" id="IPR039421">
    <property type="entry name" value="Type_1_exporter"/>
</dbReference>
<keyword evidence="11" id="KW-1185">Reference proteome</keyword>
<dbReference type="GO" id="GO:0015421">
    <property type="term" value="F:ABC-type oligopeptide transporter activity"/>
    <property type="evidence" value="ECO:0007669"/>
    <property type="project" value="TreeGrafter"/>
</dbReference>
<feature type="domain" description="ABC transmembrane type-1" evidence="9">
    <location>
        <begin position="27"/>
        <end position="308"/>
    </location>
</feature>
<dbReference type="PROSITE" id="PS50929">
    <property type="entry name" value="ABC_TM1F"/>
    <property type="match status" value="1"/>
</dbReference>
<dbReference type="GO" id="GO:0005524">
    <property type="term" value="F:ATP binding"/>
    <property type="evidence" value="ECO:0007669"/>
    <property type="project" value="UniProtKB-KW"/>
</dbReference>
<sequence>MASVTSTTGPRLALDGLRGSKGLVVSGFAVLLVSVACEFAGPLLIRDYVDRATGGHADAGALFSTATWYLAVAVVGILASLAMGYFAAQSGWRVADRLRVRLLRHVLGGRVLDLESRPPGEVLETVEGNADIIGKSIAEAGFRMIGNLLMVAGMIAIIFAVVPAAGLGVTLLVVLVAIVLVKLTHRSIGLWKTARAMKAELFGFIGDGLAARDDLLPLGASRWPGTRARGSLENLLVAERKAYVGGRAFWPLTQLFFAVSLGIGFAVGLNMLGVQQISIGGLTLIYLYVDRVRGPLEELSAQVDQMQRLFAALGVAANVLSTPSLHQETTTSAPSLLPAGGARGVAFTDVTFSYDDGPPALRNVTFDVPSGEVLGVVGRTGSGKTTMVNLLCGLASPDEGRVTLDGVDVHELAPHELARHVVVLSQRSHLFTATVRDNITLFDDALPDSVLWTTLSDLGIEQWVRSLPEGLDTVVGTGGQTVSAGQAQLIVGARALVRPSGLLIIDEGTSRLDEETSRRWSALIERARTDRTVIMIAHRLETLRYADSLLVLAQGQVRDRIGRAEVPSYLDAQSARSWMDDLVEPMRGA</sequence>
<dbReference type="PROSITE" id="PS50893">
    <property type="entry name" value="ABC_TRANSPORTER_2"/>
    <property type="match status" value="1"/>
</dbReference>
<dbReference type="EMBL" id="FWXV01000018">
    <property type="protein sequence ID" value="SMD26925.1"/>
    <property type="molecule type" value="Genomic_DNA"/>
</dbReference>
<dbReference type="AlphaFoldDB" id="A0A1Y5Y9W7"/>